<dbReference type="WBParaSite" id="Csp11.Scaffold630.g19580.t1">
    <property type="protein sequence ID" value="Csp11.Scaffold630.g19580.t1"/>
    <property type="gene ID" value="Csp11.Scaffold630.g19580"/>
</dbReference>
<protein>
    <submittedName>
        <fullName evidence="3">ZP domain-containing protein</fullName>
    </submittedName>
</protein>
<reference evidence="3" key="1">
    <citation type="submission" date="2016-11" db="UniProtKB">
        <authorList>
            <consortium name="WormBaseParasite"/>
        </authorList>
    </citation>
    <scope>IDENTIFICATION</scope>
</reference>
<feature type="signal peptide" evidence="1">
    <location>
        <begin position="1"/>
        <end position="17"/>
    </location>
</feature>
<sequence length="132" mass="14545">MNFSILLLVSLAVSVSSITNFDFSGTVKCEALGRWCFTIRAIEVDPISNDGLVKYEKCSVGDKLVKYAMVATPEDNDGLLDNTFEIALEVRHNCSTSSEKTITTDYVNVPMDRAAYSMAMNFDLNTNTALPQ</sequence>
<evidence type="ECO:0000256" key="1">
    <source>
        <dbReference type="SAM" id="SignalP"/>
    </source>
</evidence>
<proteinExistence type="predicted"/>
<keyword evidence="2" id="KW-1185">Reference proteome</keyword>
<organism evidence="2 3">
    <name type="scientific">Caenorhabditis tropicalis</name>
    <dbReference type="NCBI Taxonomy" id="1561998"/>
    <lineage>
        <taxon>Eukaryota</taxon>
        <taxon>Metazoa</taxon>
        <taxon>Ecdysozoa</taxon>
        <taxon>Nematoda</taxon>
        <taxon>Chromadorea</taxon>
        <taxon>Rhabditida</taxon>
        <taxon>Rhabditina</taxon>
        <taxon>Rhabditomorpha</taxon>
        <taxon>Rhabditoidea</taxon>
        <taxon>Rhabditidae</taxon>
        <taxon>Peloderinae</taxon>
        <taxon>Caenorhabditis</taxon>
    </lineage>
</organism>
<dbReference type="InterPro" id="IPR008588">
    <property type="entry name" value="DUF870_CAE_spp"/>
</dbReference>
<dbReference type="Pfam" id="PF05912">
    <property type="entry name" value="DUF870"/>
    <property type="match status" value="1"/>
</dbReference>
<feature type="chain" id="PRO_5009309368" evidence="1">
    <location>
        <begin position="18"/>
        <end position="132"/>
    </location>
</feature>
<name>A0A1I7UUV6_9PELO</name>
<keyword evidence="1" id="KW-0732">Signal</keyword>
<evidence type="ECO:0000313" key="2">
    <source>
        <dbReference type="Proteomes" id="UP000095282"/>
    </source>
</evidence>
<dbReference type="PANTHER" id="PTHR21479:SF28">
    <property type="entry name" value="PROTEIN CBG24148"/>
    <property type="match status" value="1"/>
</dbReference>
<accession>A0A1I7UUV6</accession>
<dbReference type="eggNOG" id="ENOG502TJM4">
    <property type="taxonomic scope" value="Eukaryota"/>
</dbReference>
<dbReference type="Proteomes" id="UP000095282">
    <property type="component" value="Unplaced"/>
</dbReference>
<dbReference type="PANTHER" id="PTHR21479">
    <property type="match status" value="1"/>
</dbReference>
<dbReference type="AlphaFoldDB" id="A0A1I7UUV6"/>
<evidence type="ECO:0000313" key="3">
    <source>
        <dbReference type="WBParaSite" id="Csp11.Scaffold630.g19580.t1"/>
    </source>
</evidence>